<name>A0AAD8HYF6_9APIA</name>
<comment type="pathway">
    <text evidence="1">Protein modification; protein ubiquitination.</text>
</comment>
<evidence type="ECO:0000256" key="3">
    <source>
        <dbReference type="ARBA" id="ARBA00022574"/>
    </source>
</evidence>
<evidence type="ECO:0000313" key="11">
    <source>
        <dbReference type="Proteomes" id="UP001237642"/>
    </source>
</evidence>
<dbReference type="Gene3D" id="2.130.10.10">
    <property type="entry name" value="YVTN repeat-like/Quinoprotein amine dehydrogenase"/>
    <property type="match status" value="1"/>
</dbReference>
<evidence type="ECO:0000313" key="10">
    <source>
        <dbReference type="EMBL" id="KAK1374772.1"/>
    </source>
</evidence>
<dbReference type="AlphaFoldDB" id="A0AAD8HYF6"/>
<dbReference type="GO" id="GO:1905786">
    <property type="term" value="P:positive regulation of anaphase-promoting complex-dependent catabolic process"/>
    <property type="evidence" value="ECO:0007669"/>
    <property type="project" value="TreeGrafter"/>
</dbReference>
<dbReference type="PROSITE" id="PS50082">
    <property type="entry name" value="WD_REPEATS_2"/>
    <property type="match status" value="3"/>
</dbReference>
<dbReference type="EMBL" id="JAUIZM010000007">
    <property type="protein sequence ID" value="KAK1374772.1"/>
    <property type="molecule type" value="Genomic_DNA"/>
</dbReference>
<keyword evidence="5" id="KW-0677">Repeat</keyword>
<dbReference type="InterPro" id="IPR001680">
    <property type="entry name" value="WD40_rpt"/>
</dbReference>
<dbReference type="GO" id="GO:0010997">
    <property type="term" value="F:anaphase-promoting complex binding"/>
    <property type="evidence" value="ECO:0007669"/>
    <property type="project" value="InterPro"/>
</dbReference>
<feature type="repeat" description="WD" evidence="8">
    <location>
        <begin position="361"/>
        <end position="394"/>
    </location>
</feature>
<keyword evidence="3 8" id="KW-0853">WD repeat</keyword>
<keyword evidence="11" id="KW-1185">Reference proteome</keyword>
<dbReference type="PROSITE" id="PS00678">
    <property type="entry name" value="WD_REPEATS_1"/>
    <property type="match status" value="1"/>
</dbReference>
<dbReference type="InterPro" id="IPR036322">
    <property type="entry name" value="WD40_repeat_dom_sf"/>
</dbReference>
<dbReference type="CDD" id="cd00200">
    <property type="entry name" value="WD40"/>
    <property type="match status" value="1"/>
</dbReference>
<feature type="domain" description="CDC20/Fizzy WD40" evidence="9">
    <location>
        <begin position="103"/>
        <end position="392"/>
    </location>
</feature>
<dbReference type="GO" id="GO:1990757">
    <property type="term" value="F:ubiquitin ligase activator activity"/>
    <property type="evidence" value="ECO:0007669"/>
    <property type="project" value="TreeGrafter"/>
</dbReference>
<comment type="caution">
    <text evidence="10">The sequence shown here is derived from an EMBL/GenBank/DDBJ whole genome shotgun (WGS) entry which is preliminary data.</text>
</comment>
<evidence type="ECO:0000256" key="4">
    <source>
        <dbReference type="ARBA" id="ARBA00022618"/>
    </source>
</evidence>
<dbReference type="PANTHER" id="PTHR19918:SF1">
    <property type="entry name" value="FIZZY-RELATED PROTEIN HOMOLOG"/>
    <property type="match status" value="1"/>
</dbReference>
<dbReference type="GO" id="GO:0051301">
    <property type="term" value="P:cell division"/>
    <property type="evidence" value="ECO:0007669"/>
    <property type="project" value="UniProtKB-KW"/>
</dbReference>
<evidence type="ECO:0000256" key="6">
    <source>
        <dbReference type="ARBA" id="ARBA00022776"/>
    </source>
</evidence>
<keyword evidence="7" id="KW-0131">Cell cycle</keyword>
<reference evidence="10" key="2">
    <citation type="submission" date="2023-05" db="EMBL/GenBank/DDBJ databases">
        <authorList>
            <person name="Schelkunov M.I."/>
        </authorList>
    </citation>
    <scope>NUCLEOTIDE SEQUENCE</scope>
    <source>
        <strain evidence="10">Hsosn_3</strain>
        <tissue evidence="10">Leaf</tissue>
    </source>
</reference>
<dbReference type="GO" id="GO:0005680">
    <property type="term" value="C:anaphase-promoting complex"/>
    <property type="evidence" value="ECO:0007669"/>
    <property type="project" value="TreeGrafter"/>
</dbReference>
<evidence type="ECO:0000256" key="1">
    <source>
        <dbReference type="ARBA" id="ARBA00004906"/>
    </source>
</evidence>
<feature type="repeat" description="WD" evidence="8">
    <location>
        <begin position="148"/>
        <end position="189"/>
    </location>
</feature>
<dbReference type="InterPro" id="IPR015943">
    <property type="entry name" value="WD40/YVTN_repeat-like_dom_sf"/>
</dbReference>
<dbReference type="InterPro" id="IPR033010">
    <property type="entry name" value="Cdc20/Fizzy"/>
</dbReference>
<evidence type="ECO:0000256" key="5">
    <source>
        <dbReference type="ARBA" id="ARBA00022737"/>
    </source>
</evidence>
<comment type="similarity">
    <text evidence="2">Belongs to the WD repeat CDC20/Fizzy family.</text>
</comment>
<gene>
    <name evidence="10" type="ORF">POM88_030965</name>
</gene>
<dbReference type="PANTHER" id="PTHR19918">
    <property type="entry name" value="CELL DIVISION CYCLE 20 CDC20 FIZZY -RELATED"/>
    <property type="match status" value="1"/>
</dbReference>
<dbReference type="Pfam" id="PF24807">
    <property type="entry name" value="WD40_CDC20-Fz"/>
    <property type="match status" value="1"/>
</dbReference>
<dbReference type="SUPFAM" id="SSF50978">
    <property type="entry name" value="WD40 repeat-like"/>
    <property type="match status" value="1"/>
</dbReference>
<evidence type="ECO:0000256" key="2">
    <source>
        <dbReference type="ARBA" id="ARBA00006445"/>
    </source>
</evidence>
<dbReference type="GO" id="GO:0031145">
    <property type="term" value="P:anaphase-promoting complex-dependent catabolic process"/>
    <property type="evidence" value="ECO:0007669"/>
    <property type="project" value="TreeGrafter"/>
</dbReference>
<reference evidence="10" key="1">
    <citation type="submission" date="2023-02" db="EMBL/GenBank/DDBJ databases">
        <title>Genome of toxic invasive species Heracleum sosnowskyi carries increased number of genes despite the absence of recent whole-genome duplications.</title>
        <authorList>
            <person name="Schelkunov M."/>
            <person name="Shtratnikova V."/>
            <person name="Makarenko M."/>
            <person name="Klepikova A."/>
            <person name="Omelchenko D."/>
            <person name="Novikova G."/>
            <person name="Obukhova E."/>
            <person name="Bogdanov V."/>
            <person name="Penin A."/>
            <person name="Logacheva M."/>
        </authorList>
    </citation>
    <scope>NUCLEOTIDE SEQUENCE</scope>
    <source>
        <strain evidence="10">Hsosn_3</strain>
        <tissue evidence="10">Leaf</tissue>
    </source>
</reference>
<dbReference type="InterPro" id="IPR019775">
    <property type="entry name" value="WD40_repeat_CS"/>
</dbReference>
<dbReference type="PROSITE" id="PS50294">
    <property type="entry name" value="WD_REPEATS_REGION"/>
    <property type="match status" value="2"/>
</dbReference>
<protein>
    <submittedName>
        <fullName evidence="10">Cell cycle switch protein CCS52a</fullName>
    </submittedName>
</protein>
<evidence type="ECO:0000256" key="8">
    <source>
        <dbReference type="PROSITE-ProRule" id="PRU00221"/>
    </source>
</evidence>
<keyword evidence="6" id="KW-0498">Mitosis</keyword>
<dbReference type="FunFam" id="2.130.10.10:FF:000025">
    <property type="entry name" value="FIZZY-related 2 isoform 1"/>
    <property type="match status" value="1"/>
</dbReference>
<sequence length="418" mass="46647">MNLTTSNKPSHSRTIYSDRFIPSRTGSNFYLFNLSAPKSEYAARIRTALVGPESPSVTGGNIFKFKIETKQPLHSLLYDDLHGVIQNPVKPLRTFPESPYKVLDAPGLEDNFYLNLVDWSSRNILAVGLDNSVYIRNACTSKVTKLCDLGENDSVCSVGWDPCGTNLAVGTSEGKVQIWDASQCKRIRTMDGHQKRVGALAWVTSQLSSGGYDRSILQRDIRVQENHVSKLSGHKSEVCALKWSYNDRELASGGNDNRLYVWNQHSTQPVMKYCEHTAAVKAIAWSPHLYGLLASGGGTTDECIRFWNTTTNSHLRCINTGSQVCNLIWSKNVNELVSTHGYCQNHILVWRYSTMSKLATLKGHEARVLYLAISPDGKTIVTGAGDETLRFWNVFPSPRSQKTQIEFGDSFSGRTQIR</sequence>
<dbReference type="SMART" id="SM00320">
    <property type="entry name" value="WD40"/>
    <property type="match status" value="5"/>
</dbReference>
<evidence type="ECO:0000256" key="7">
    <source>
        <dbReference type="ARBA" id="ARBA00023306"/>
    </source>
</evidence>
<keyword evidence="4" id="KW-0132">Cell division</keyword>
<proteinExistence type="inferred from homology"/>
<feature type="repeat" description="WD" evidence="8">
    <location>
        <begin position="231"/>
        <end position="272"/>
    </location>
</feature>
<evidence type="ECO:0000259" key="9">
    <source>
        <dbReference type="Pfam" id="PF24807"/>
    </source>
</evidence>
<dbReference type="Proteomes" id="UP001237642">
    <property type="component" value="Unassembled WGS sequence"/>
</dbReference>
<organism evidence="10 11">
    <name type="scientific">Heracleum sosnowskyi</name>
    <dbReference type="NCBI Taxonomy" id="360622"/>
    <lineage>
        <taxon>Eukaryota</taxon>
        <taxon>Viridiplantae</taxon>
        <taxon>Streptophyta</taxon>
        <taxon>Embryophyta</taxon>
        <taxon>Tracheophyta</taxon>
        <taxon>Spermatophyta</taxon>
        <taxon>Magnoliopsida</taxon>
        <taxon>eudicotyledons</taxon>
        <taxon>Gunneridae</taxon>
        <taxon>Pentapetalae</taxon>
        <taxon>asterids</taxon>
        <taxon>campanulids</taxon>
        <taxon>Apiales</taxon>
        <taxon>Apiaceae</taxon>
        <taxon>Apioideae</taxon>
        <taxon>apioid superclade</taxon>
        <taxon>Tordylieae</taxon>
        <taxon>Tordyliinae</taxon>
        <taxon>Heracleum</taxon>
    </lineage>
</organism>
<accession>A0AAD8HYF6</accession>
<dbReference type="InterPro" id="IPR056150">
    <property type="entry name" value="WD40_CDC20-Fz"/>
</dbReference>